<protein>
    <submittedName>
        <fullName evidence="3">Uncharacterized protein</fullName>
    </submittedName>
</protein>
<feature type="domain" description="Gfo/Idh/MocA-like oxidoreductase N-terminal" evidence="1">
    <location>
        <begin position="2"/>
        <end position="121"/>
    </location>
</feature>
<dbReference type="Gene3D" id="3.40.50.720">
    <property type="entry name" value="NAD(P)-binding Rossmann-like Domain"/>
    <property type="match status" value="1"/>
</dbReference>
<dbReference type="InterPro" id="IPR000683">
    <property type="entry name" value="Gfo/Idh/MocA-like_OxRdtase_N"/>
</dbReference>
<dbReference type="EMBL" id="AZCV01000002">
    <property type="protein sequence ID" value="KRK38252.1"/>
    <property type="molecule type" value="Genomic_DNA"/>
</dbReference>
<organism evidence="3 4">
    <name type="scientific">Amylolactobacillus amylotrophicus DSM 20534</name>
    <dbReference type="NCBI Taxonomy" id="1423722"/>
    <lineage>
        <taxon>Bacteria</taxon>
        <taxon>Bacillati</taxon>
        <taxon>Bacillota</taxon>
        <taxon>Bacilli</taxon>
        <taxon>Lactobacillales</taxon>
        <taxon>Lactobacillaceae</taxon>
        <taxon>Amylolactobacillus</taxon>
    </lineage>
</organism>
<dbReference type="InterPro" id="IPR051317">
    <property type="entry name" value="Gfo/Idh/MocA_oxidoreduct"/>
</dbReference>
<accession>A0A0R1GVH3</accession>
<gene>
    <name evidence="3" type="ORF">FC62_GL001033</name>
</gene>
<comment type="caution">
    <text evidence="3">The sequence shown here is derived from an EMBL/GenBank/DDBJ whole genome shotgun (WGS) entry which is preliminary data.</text>
</comment>
<dbReference type="InterPro" id="IPR048477">
    <property type="entry name" value="YceM-like_C"/>
</dbReference>
<dbReference type="SUPFAM" id="SSF51735">
    <property type="entry name" value="NAD(P)-binding Rossmann-fold domains"/>
    <property type="match status" value="1"/>
</dbReference>
<evidence type="ECO:0000313" key="4">
    <source>
        <dbReference type="Proteomes" id="UP000050909"/>
    </source>
</evidence>
<dbReference type="Pfam" id="PF21378">
    <property type="entry name" value="YceM-like_C"/>
    <property type="match status" value="1"/>
</dbReference>
<name>A0A0R1GVH3_9LACO</name>
<sequence length="309" mass="34146">MLKIGVLGLGNIAQKAYLPVFSGIQDQAEFYLSSRNETKLKSLQAKYRFPHVTTNMDELLEVGLDAVFIHTPTATHYTIIKKFLTAGINVYVDKPVSEDLLEVDELYKLAEQHDVQLTAGFNRRFAPYNQQIRQITGKQLITVEKTRVSAHQPVQEAIYDLFIHVVDTALFLANITTFKPTEANFSYQINADAAGILTNCSMTLKLDGLTVLAKMNMQSGVDHETATIESSKGIATVTDLETLTKDSASGQLSSSLAGWTPMLTRRGFEPLINEFIHSLSDRAYDNPVSPASSVLSHQLCQLMLDGTVS</sequence>
<dbReference type="AlphaFoldDB" id="A0A0R1GVH3"/>
<dbReference type="PANTHER" id="PTHR43708">
    <property type="entry name" value="CONSERVED EXPRESSED OXIDOREDUCTASE (EUROFUNG)"/>
    <property type="match status" value="1"/>
</dbReference>
<dbReference type="Pfam" id="PF01408">
    <property type="entry name" value="GFO_IDH_MocA"/>
    <property type="match status" value="1"/>
</dbReference>
<evidence type="ECO:0000313" key="3">
    <source>
        <dbReference type="EMBL" id="KRK38252.1"/>
    </source>
</evidence>
<dbReference type="RefSeq" id="WP_056945842.1">
    <property type="nucleotide sequence ID" value="NZ_AZCV01000002.1"/>
</dbReference>
<evidence type="ECO:0000259" key="1">
    <source>
        <dbReference type="Pfam" id="PF01408"/>
    </source>
</evidence>
<proteinExistence type="predicted"/>
<dbReference type="InterPro" id="IPR036291">
    <property type="entry name" value="NAD(P)-bd_dom_sf"/>
</dbReference>
<feature type="domain" description="YceM-like C-terminal" evidence="2">
    <location>
        <begin position="128"/>
        <end position="245"/>
    </location>
</feature>
<dbReference type="PATRIC" id="fig|1423722.3.peg.1050"/>
<dbReference type="Proteomes" id="UP000050909">
    <property type="component" value="Unassembled WGS sequence"/>
</dbReference>
<dbReference type="Gene3D" id="3.30.360.10">
    <property type="entry name" value="Dihydrodipicolinate Reductase, domain 2"/>
    <property type="match status" value="1"/>
</dbReference>
<evidence type="ECO:0000259" key="2">
    <source>
        <dbReference type="Pfam" id="PF21378"/>
    </source>
</evidence>
<reference evidence="3 4" key="1">
    <citation type="journal article" date="2015" name="Genome Announc.">
        <title>Expanding the biotechnology potential of lactobacilli through comparative genomics of 213 strains and associated genera.</title>
        <authorList>
            <person name="Sun Z."/>
            <person name="Harris H.M."/>
            <person name="McCann A."/>
            <person name="Guo C."/>
            <person name="Argimon S."/>
            <person name="Zhang W."/>
            <person name="Yang X."/>
            <person name="Jeffery I.B."/>
            <person name="Cooney J.C."/>
            <person name="Kagawa T.F."/>
            <person name="Liu W."/>
            <person name="Song Y."/>
            <person name="Salvetti E."/>
            <person name="Wrobel A."/>
            <person name="Rasinkangas P."/>
            <person name="Parkhill J."/>
            <person name="Rea M.C."/>
            <person name="O'Sullivan O."/>
            <person name="Ritari J."/>
            <person name="Douillard F.P."/>
            <person name="Paul Ross R."/>
            <person name="Yang R."/>
            <person name="Briner A.E."/>
            <person name="Felis G.E."/>
            <person name="de Vos W.M."/>
            <person name="Barrangou R."/>
            <person name="Klaenhammer T.R."/>
            <person name="Caufield P.W."/>
            <person name="Cui Y."/>
            <person name="Zhang H."/>
            <person name="O'Toole P.W."/>
        </authorList>
    </citation>
    <scope>NUCLEOTIDE SEQUENCE [LARGE SCALE GENOMIC DNA]</scope>
    <source>
        <strain evidence="3 4">DSM 20534</strain>
    </source>
</reference>
<dbReference type="SUPFAM" id="SSF55347">
    <property type="entry name" value="Glyceraldehyde-3-phosphate dehydrogenase-like, C-terminal domain"/>
    <property type="match status" value="1"/>
</dbReference>
<keyword evidence="4" id="KW-1185">Reference proteome</keyword>
<dbReference type="GO" id="GO:0000166">
    <property type="term" value="F:nucleotide binding"/>
    <property type="evidence" value="ECO:0007669"/>
    <property type="project" value="InterPro"/>
</dbReference>
<dbReference type="PANTHER" id="PTHR43708:SF4">
    <property type="entry name" value="OXIDOREDUCTASE YCEM-RELATED"/>
    <property type="match status" value="1"/>
</dbReference>